<protein>
    <submittedName>
        <fullName evidence="1">Protein IA</fullName>
    </submittedName>
</protein>
<name>A0A6H0DK19_9VIRU</name>
<dbReference type="EMBL" id="MT025066">
    <property type="protein sequence ID" value="QIS87937.1"/>
    <property type="molecule type" value="Genomic_RNA"/>
</dbReference>
<evidence type="ECO:0000313" key="1">
    <source>
        <dbReference type="EMBL" id="QIS87937.1"/>
    </source>
</evidence>
<organism evidence="1">
    <name type="scientific">Oates virus</name>
    <dbReference type="NCBI Taxonomy" id="2707247"/>
    <lineage>
        <taxon>Viruses</taxon>
        <taxon>Riboviria</taxon>
    </lineage>
</organism>
<reference evidence="1" key="1">
    <citation type="submission" date="2020-01" db="EMBL/GenBank/DDBJ databases">
        <title>Sustained virome diversity in Antarctic penguins and their ticks: geographical connectedness and no evidence for low pathogen pressure.</title>
        <authorList>
            <person name="Wille M."/>
            <person name="Harvey E."/>
            <person name="Shi M."/>
            <person name="Gonzalez-Acuna D."/>
            <person name="Holmes E.C."/>
            <person name="Hurt A.C."/>
        </authorList>
    </citation>
    <scope>NUCLEOTIDE SEQUENCE</scope>
    <source>
        <strain evidence="1">Antarctic5</strain>
    </source>
</reference>
<proteinExistence type="predicted"/>
<sequence length="443" mass="49881">MSLSPLYNWPYEDDDYNSHNEGTHMAVTERDRIMLFGSVMERNRGLVGSRFAAEVTYVKPKENFDLLPLKGVELTISGKAFWGLCTSDTLEKIGRLNCAETTILLLPVVPSALGRWVQAPPPPLMENLASRVFFFRDARAERSAYNRGASYEPSCYALYVMGTSVKNPNGAVLGWTSDGRPELRYEDQLSGELERAYYEEFTGKDYPLTVVPETGYNIFAVCLACVIDGLAGEAEKRAVLGAVHYSLRTAPPCGSAECNVGGAPMKIVYRRSHLGPAVSVETGFLPKLDLFPNVSEARWLDRKVTLPWCRFPRLALDEERSIPNTFPYSGGACAYTSLYDAWMGAWFLFGKKTGEPIVERDDEDASRQSSLLCSEAQPRDRCDRFKRKITESDEDLEDCGEFEDKTTSVSMRRYTKRPRRSLRLPVRTRARGVVYLDEDDSDF</sequence>
<accession>A0A6H0DK19</accession>